<dbReference type="PANTHER" id="PTHR21294">
    <property type="entry name" value="ELECTRON TRANSFER FLAVOPROTEIN BETA-SUBUNIT"/>
    <property type="match status" value="1"/>
</dbReference>
<gene>
    <name evidence="10" type="ORF">SAMN02745723_101327</name>
</gene>
<evidence type="ECO:0000256" key="4">
    <source>
        <dbReference type="ARBA" id="ARBA00022448"/>
    </source>
</evidence>
<dbReference type="SMART" id="SM00893">
    <property type="entry name" value="ETF"/>
    <property type="match status" value="1"/>
</dbReference>
<proteinExistence type="inferred from homology"/>
<comment type="subunit">
    <text evidence="2">Heterodimer of an alpha and a beta subunit.</text>
</comment>
<sequence>MKILVGVKRVIDHNVKIRIKADGSGVELANVKMSINPFDEIALEEAVRLKEAGVATEVIAVSIGDKLTQETLRSALALGADRAILIDNVNGIPLEPLDIAKLLKIVSEQVQPQLILLGKQAIDNDANQTGQMLAALLKCGQATFASKLNITDSQHIEVTREIDGGLETLALTLPAVVTADLRLNQPRYPSLPNIMKAKNKPLDVLPLDSLNFAPINQLTTLKVSEPVKRHAQCEWLENAGQLVSVLKEHKAI</sequence>
<accession>A0AAJ4W7Z8</accession>
<comment type="function">
    <text evidence="6">The electron transfer flavoprotein serves as a specific electron acceptor for other dehydrogenases. It transfers the electrons to the main respiratory chain via ETF-ubiquinone oxidoreductase (ETF dehydrogenase).</text>
</comment>
<evidence type="ECO:0000256" key="6">
    <source>
        <dbReference type="ARBA" id="ARBA00025649"/>
    </source>
</evidence>
<dbReference type="GO" id="GO:0046395">
    <property type="term" value="P:carboxylic acid catabolic process"/>
    <property type="evidence" value="ECO:0007669"/>
    <property type="project" value="UniProtKB-ARBA"/>
</dbReference>
<dbReference type="InterPro" id="IPR000049">
    <property type="entry name" value="ET-Flavoprotein_bsu_CS"/>
</dbReference>
<dbReference type="AlphaFoldDB" id="A0AAJ4W7Z8"/>
<comment type="cofactor">
    <cofactor evidence="8">
        <name>AMP</name>
        <dbReference type="ChEBI" id="CHEBI:456215"/>
    </cofactor>
</comment>
<evidence type="ECO:0000256" key="2">
    <source>
        <dbReference type="ARBA" id="ARBA00011355"/>
    </source>
</evidence>
<dbReference type="SUPFAM" id="SSF52402">
    <property type="entry name" value="Adenine nucleotide alpha hydrolases-like"/>
    <property type="match status" value="1"/>
</dbReference>
<dbReference type="InterPro" id="IPR014730">
    <property type="entry name" value="ETF_a/b_N"/>
</dbReference>
<dbReference type="InterPro" id="IPR012255">
    <property type="entry name" value="ETF_b"/>
</dbReference>
<feature type="domain" description="Electron transfer flavoprotein alpha/beta-subunit N-terminal" evidence="9">
    <location>
        <begin position="23"/>
        <end position="214"/>
    </location>
</feature>
<dbReference type="GO" id="GO:0009055">
    <property type="term" value="F:electron transfer activity"/>
    <property type="evidence" value="ECO:0007669"/>
    <property type="project" value="InterPro"/>
</dbReference>
<dbReference type="RefSeq" id="WP_047779997.1">
    <property type="nucleotide sequence ID" value="NZ_FOLW01000001.1"/>
</dbReference>
<dbReference type="EMBL" id="FOLW01000001">
    <property type="protein sequence ID" value="SFC07876.1"/>
    <property type="molecule type" value="Genomic_DNA"/>
</dbReference>
<dbReference type="InterPro" id="IPR014729">
    <property type="entry name" value="Rossmann-like_a/b/a_fold"/>
</dbReference>
<protein>
    <recommendedName>
        <fullName evidence="3">Electron transfer flavoprotein subunit beta</fullName>
    </recommendedName>
    <alternativeName>
        <fullName evidence="7">Electron transfer flavoprotein small subunit</fullName>
    </alternativeName>
</protein>
<dbReference type="CDD" id="cd01714">
    <property type="entry name" value="ETF_beta"/>
    <property type="match status" value="1"/>
</dbReference>
<evidence type="ECO:0000256" key="3">
    <source>
        <dbReference type="ARBA" id="ARBA00016797"/>
    </source>
</evidence>
<dbReference type="PROSITE" id="PS01065">
    <property type="entry name" value="ETF_BETA"/>
    <property type="match status" value="1"/>
</dbReference>
<comment type="caution">
    <text evidence="10">The sequence shown here is derived from an EMBL/GenBank/DDBJ whole genome shotgun (WGS) entry which is preliminary data.</text>
</comment>
<reference evidence="10 11" key="1">
    <citation type="submission" date="2016-10" db="EMBL/GenBank/DDBJ databases">
        <authorList>
            <person name="Varghese N."/>
            <person name="Submissions S."/>
        </authorList>
    </citation>
    <scope>NUCLEOTIDE SEQUENCE [LARGE SCALE GENOMIC DNA]</scope>
    <source>
        <strain evidence="10 11">DSM 5563</strain>
    </source>
</reference>
<dbReference type="PANTHER" id="PTHR21294:SF8">
    <property type="entry name" value="ELECTRON TRANSFER FLAVOPROTEIN SUBUNIT BETA"/>
    <property type="match status" value="1"/>
</dbReference>
<name>A0AAJ4W7Z8_9GAMM</name>
<evidence type="ECO:0000256" key="1">
    <source>
        <dbReference type="ARBA" id="ARBA00007557"/>
    </source>
</evidence>
<dbReference type="InterPro" id="IPR033948">
    <property type="entry name" value="ETF_beta_N"/>
</dbReference>
<organism evidence="10 11">
    <name type="scientific">Pragia fontium DSM 5563 = ATCC 49100</name>
    <dbReference type="NCBI Taxonomy" id="1122977"/>
    <lineage>
        <taxon>Bacteria</taxon>
        <taxon>Pseudomonadati</taxon>
        <taxon>Pseudomonadota</taxon>
        <taxon>Gammaproteobacteria</taxon>
        <taxon>Enterobacterales</taxon>
        <taxon>Budviciaceae</taxon>
        <taxon>Pragia</taxon>
    </lineage>
</organism>
<dbReference type="PIRSF" id="PIRSF000090">
    <property type="entry name" value="Beta-ETF"/>
    <property type="match status" value="1"/>
</dbReference>
<evidence type="ECO:0000313" key="10">
    <source>
        <dbReference type="EMBL" id="SFC07876.1"/>
    </source>
</evidence>
<evidence type="ECO:0000313" key="11">
    <source>
        <dbReference type="Proteomes" id="UP000226420"/>
    </source>
</evidence>
<evidence type="ECO:0000256" key="7">
    <source>
        <dbReference type="ARBA" id="ARBA00042002"/>
    </source>
</evidence>
<comment type="similarity">
    <text evidence="1">Belongs to the ETF beta-subunit/FixA family.</text>
</comment>
<dbReference type="Pfam" id="PF01012">
    <property type="entry name" value="ETF"/>
    <property type="match status" value="1"/>
</dbReference>
<evidence type="ECO:0000259" key="9">
    <source>
        <dbReference type="SMART" id="SM00893"/>
    </source>
</evidence>
<dbReference type="FunFam" id="3.40.50.620:FF:000011">
    <property type="entry name" value="Electron transfer flavoprotein subunit beta"/>
    <property type="match status" value="1"/>
</dbReference>
<evidence type="ECO:0000256" key="5">
    <source>
        <dbReference type="ARBA" id="ARBA00022982"/>
    </source>
</evidence>
<dbReference type="Proteomes" id="UP000226420">
    <property type="component" value="Unassembled WGS sequence"/>
</dbReference>
<dbReference type="Gene3D" id="3.40.50.620">
    <property type="entry name" value="HUPs"/>
    <property type="match status" value="1"/>
</dbReference>
<evidence type="ECO:0000256" key="8">
    <source>
        <dbReference type="ARBA" id="ARBA00049933"/>
    </source>
</evidence>
<keyword evidence="5" id="KW-0249">Electron transport</keyword>
<keyword evidence="4" id="KW-0813">Transport</keyword>